<sequence>MVTRNEEKSRYEIFVEDKLGGFAEYRERGDNVIFTHTEIDDAFAGRGLGSKLAKGAIADVVERGKTIVPLCPFIAAYLRKHPEHDAHVRWPQGQ</sequence>
<dbReference type="PROSITE" id="PS51729">
    <property type="entry name" value="GNAT_YJDJ"/>
    <property type="match status" value="1"/>
</dbReference>
<dbReference type="InterPro" id="IPR016181">
    <property type="entry name" value="Acyl_CoA_acyltransferase"/>
</dbReference>
<evidence type="ECO:0000313" key="3">
    <source>
        <dbReference type="Proteomes" id="UP000062973"/>
    </source>
</evidence>
<reference evidence="2 3" key="1">
    <citation type="submission" date="2014-07" db="EMBL/GenBank/DDBJ databases">
        <title>Whole Genome Sequence of the Amycolatopsis methanolica 239.</title>
        <authorList>
            <person name="Tang B."/>
        </authorList>
    </citation>
    <scope>NUCLEOTIDE SEQUENCE [LARGE SCALE GENOMIC DNA]</scope>
    <source>
        <strain evidence="2 3">239</strain>
    </source>
</reference>
<dbReference type="Gene3D" id="3.40.630.30">
    <property type="match status" value="1"/>
</dbReference>
<evidence type="ECO:0000313" key="2">
    <source>
        <dbReference type="EMBL" id="AIJ26042.1"/>
    </source>
</evidence>
<protein>
    <recommendedName>
        <fullName evidence="1">N-acetyltransferase domain-containing protein</fullName>
    </recommendedName>
</protein>
<feature type="domain" description="N-acetyltransferase" evidence="1">
    <location>
        <begin position="3"/>
        <end position="89"/>
    </location>
</feature>
<dbReference type="RefSeq" id="WP_017984878.1">
    <property type="nucleotide sequence ID" value="NZ_AQUL01000001.1"/>
</dbReference>
<dbReference type="HOGENOM" id="CLU_132888_0_2_11"/>
<organism evidence="2 3">
    <name type="scientific">Amycolatopsis methanolica 239</name>
    <dbReference type="NCBI Taxonomy" id="1068978"/>
    <lineage>
        <taxon>Bacteria</taxon>
        <taxon>Bacillati</taxon>
        <taxon>Actinomycetota</taxon>
        <taxon>Actinomycetes</taxon>
        <taxon>Pseudonocardiales</taxon>
        <taxon>Pseudonocardiaceae</taxon>
        <taxon>Amycolatopsis</taxon>
        <taxon>Amycolatopsis methanolica group</taxon>
    </lineage>
</organism>
<evidence type="ECO:0000259" key="1">
    <source>
        <dbReference type="PROSITE" id="PS51729"/>
    </source>
</evidence>
<dbReference type="PANTHER" id="PTHR31435">
    <property type="entry name" value="PROTEIN NATD1"/>
    <property type="match status" value="1"/>
</dbReference>
<keyword evidence="3" id="KW-1185">Reference proteome</keyword>
<dbReference type="OrthoDB" id="5405911at2"/>
<dbReference type="AlphaFoldDB" id="A0A076N7N8"/>
<dbReference type="InterPro" id="IPR045057">
    <property type="entry name" value="Gcn5-rel_NAT"/>
</dbReference>
<dbReference type="KEGG" id="amq:AMETH_5950"/>
<dbReference type="Proteomes" id="UP000062973">
    <property type="component" value="Chromosome"/>
</dbReference>
<name>A0A076N7N8_AMYME</name>
<dbReference type="STRING" id="1068978.AMETH_5950"/>
<dbReference type="eggNOG" id="COG2388">
    <property type="taxonomic scope" value="Bacteria"/>
</dbReference>
<dbReference type="SUPFAM" id="SSF55729">
    <property type="entry name" value="Acyl-CoA N-acyltransferases (Nat)"/>
    <property type="match status" value="1"/>
</dbReference>
<dbReference type="InterPro" id="IPR031165">
    <property type="entry name" value="GNAT_YJDJ"/>
</dbReference>
<dbReference type="PANTHER" id="PTHR31435:SF10">
    <property type="entry name" value="BSR4717 PROTEIN"/>
    <property type="match status" value="1"/>
</dbReference>
<dbReference type="Pfam" id="PF14542">
    <property type="entry name" value="Acetyltransf_CG"/>
    <property type="match status" value="1"/>
</dbReference>
<gene>
    <name evidence="2" type="ORF">AMETH_5950</name>
</gene>
<accession>A0A076N7N8</accession>
<proteinExistence type="predicted"/>
<dbReference type="PATRIC" id="fig|1068978.7.peg.6386"/>
<dbReference type="EMBL" id="CP009110">
    <property type="protein sequence ID" value="AIJ26042.1"/>
    <property type="molecule type" value="Genomic_DNA"/>
</dbReference>